<feature type="non-terminal residue" evidence="1">
    <location>
        <position position="52"/>
    </location>
</feature>
<keyword evidence="2" id="KW-1185">Reference proteome</keyword>
<protein>
    <submittedName>
        <fullName evidence="1">Uncharacterized protein</fullName>
    </submittedName>
</protein>
<evidence type="ECO:0000313" key="1">
    <source>
        <dbReference type="EMBL" id="QQP48574.1"/>
    </source>
</evidence>
<organism evidence="1 2">
    <name type="scientific">Caligus rogercresseyi</name>
    <name type="common">Sea louse</name>
    <dbReference type="NCBI Taxonomy" id="217165"/>
    <lineage>
        <taxon>Eukaryota</taxon>
        <taxon>Metazoa</taxon>
        <taxon>Ecdysozoa</taxon>
        <taxon>Arthropoda</taxon>
        <taxon>Crustacea</taxon>
        <taxon>Multicrustacea</taxon>
        <taxon>Hexanauplia</taxon>
        <taxon>Copepoda</taxon>
        <taxon>Siphonostomatoida</taxon>
        <taxon>Caligidae</taxon>
        <taxon>Caligus</taxon>
    </lineage>
</organism>
<reference evidence="2" key="1">
    <citation type="submission" date="2021-01" db="EMBL/GenBank/DDBJ databases">
        <title>Caligus Genome Assembly.</title>
        <authorList>
            <person name="Gallardo-Escarate C."/>
        </authorList>
    </citation>
    <scope>NUCLEOTIDE SEQUENCE [LARGE SCALE GENOMIC DNA]</scope>
</reference>
<evidence type="ECO:0000313" key="2">
    <source>
        <dbReference type="Proteomes" id="UP000595437"/>
    </source>
</evidence>
<dbReference type="AlphaFoldDB" id="A0A7T8HEJ8"/>
<gene>
    <name evidence="1" type="ORF">FKW44_008936</name>
</gene>
<dbReference type="EMBL" id="CP045895">
    <property type="protein sequence ID" value="QQP48574.1"/>
    <property type="molecule type" value="Genomic_DNA"/>
</dbReference>
<proteinExistence type="predicted"/>
<feature type="non-terminal residue" evidence="1">
    <location>
        <position position="1"/>
    </location>
</feature>
<dbReference type="Proteomes" id="UP000595437">
    <property type="component" value="Chromosome 6"/>
</dbReference>
<accession>A0A7T8HEJ8</accession>
<sequence length="52" mass="5658">TPYYSLQSLTDEELASLPTSSVGPDPLGWTGGRFRSIDATPSEIPLTRLHAR</sequence>
<name>A0A7T8HEJ8_CALRO</name>